<protein>
    <submittedName>
        <fullName evidence="1">Uncharacterized protein</fullName>
    </submittedName>
</protein>
<organism evidence="1">
    <name type="scientific">viral metagenome</name>
    <dbReference type="NCBI Taxonomy" id="1070528"/>
    <lineage>
        <taxon>unclassified sequences</taxon>
        <taxon>metagenomes</taxon>
        <taxon>organismal metagenomes</taxon>
    </lineage>
</organism>
<proteinExistence type="predicted"/>
<evidence type="ECO:0000313" key="1">
    <source>
        <dbReference type="EMBL" id="QHU08233.1"/>
    </source>
</evidence>
<name>A0A6C0JS87_9ZZZZ</name>
<dbReference type="EMBL" id="MN740695">
    <property type="protein sequence ID" value="QHU08233.1"/>
    <property type="molecule type" value="Genomic_DNA"/>
</dbReference>
<reference evidence="1" key="1">
    <citation type="journal article" date="2020" name="Nature">
        <title>Giant virus diversity and host interactions through global metagenomics.</title>
        <authorList>
            <person name="Schulz F."/>
            <person name="Roux S."/>
            <person name="Paez-Espino D."/>
            <person name="Jungbluth S."/>
            <person name="Walsh D.A."/>
            <person name="Denef V.J."/>
            <person name="McMahon K.D."/>
            <person name="Konstantinidis K.T."/>
            <person name="Eloe-Fadrosh E.A."/>
            <person name="Kyrpides N.C."/>
            <person name="Woyke T."/>
        </authorList>
    </citation>
    <scope>NUCLEOTIDE SEQUENCE</scope>
    <source>
        <strain evidence="1">GVMAG-S-1062768-28</strain>
    </source>
</reference>
<dbReference type="AlphaFoldDB" id="A0A6C0JS87"/>
<accession>A0A6C0JS87</accession>
<sequence>MSTPTQNACLNQKLAVLTSQGNTILQVTGQIPQYTVTYVTPANVTVVTQLTVLSGACIPNSL</sequence>